<organism evidence="6 7">
    <name type="scientific">Streptomyces caledonius</name>
    <dbReference type="NCBI Taxonomy" id="3134107"/>
    <lineage>
        <taxon>Bacteria</taxon>
        <taxon>Bacillati</taxon>
        <taxon>Actinomycetota</taxon>
        <taxon>Actinomycetes</taxon>
        <taxon>Kitasatosporales</taxon>
        <taxon>Streptomycetaceae</taxon>
        <taxon>Streptomyces</taxon>
    </lineage>
</organism>
<evidence type="ECO:0000256" key="3">
    <source>
        <dbReference type="PROSITE-ProRule" id="PRU00409"/>
    </source>
</evidence>
<dbReference type="PANTHER" id="PTHR23132:SF23">
    <property type="entry name" value="D-ALANINE--D-ALANINE LIGASE B"/>
    <property type="match status" value="1"/>
</dbReference>
<feature type="region of interest" description="Disordered" evidence="4">
    <location>
        <begin position="204"/>
        <end position="340"/>
    </location>
</feature>
<dbReference type="Gene3D" id="3.30.470.20">
    <property type="entry name" value="ATP-grasp fold, B domain"/>
    <property type="match status" value="1"/>
</dbReference>
<dbReference type="Gene3D" id="3.40.50.20">
    <property type="match status" value="1"/>
</dbReference>
<evidence type="ECO:0000259" key="5">
    <source>
        <dbReference type="PROSITE" id="PS50975"/>
    </source>
</evidence>
<sequence length="340" mass="35886">MASMARLGHTAEPLEVSGPLEDVARALGELRPDLVFNLAEGWSGPWRQSAFPELYERLGLPYTGSGPQALALALDKYRTKLVLREAGVPTPPAVFLTPGAPAAGLGALSFPVIVKPNFESCSKGITSTSLAHTAQEAADLAAALLKEYPDGVLAEEYVPGRDITVPYLTAAGGPLPVAETTMPATATDGGIFDYDLKQDPARWQHLKVPPPSPRPSPARHATSRAWPSTRWAFGTWPEPTSASTPTGPSTSWRSTACQAFPATAPPTKPPSWRASTRTTAWPPPSSPPPSTAPHRSPDRLLPSPRHALNPTRLREGAPPTLIRRAGRGGQAGAGRPGRAG</sequence>
<keyword evidence="2" id="KW-0436">Ligase</keyword>
<proteinExistence type="inferred from homology"/>
<name>A0ABU8UDV7_9ACTN</name>
<dbReference type="EMBL" id="JBBKAM010000004">
    <property type="protein sequence ID" value="MEJ8646079.1"/>
    <property type="molecule type" value="Genomic_DNA"/>
</dbReference>
<dbReference type="PANTHER" id="PTHR23132">
    <property type="entry name" value="D-ALANINE--D-ALANINE LIGASE"/>
    <property type="match status" value="1"/>
</dbReference>
<dbReference type="InterPro" id="IPR011761">
    <property type="entry name" value="ATP-grasp"/>
</dbReference>
<evidence type="ECO:0000313" key="7">
    <source>
        <dbReference type="Proteomes" id="UP001382904"/>
    </source>
</evidence>
<dbReference type="InterPro" id="IPR013815">
    <property type="entry name" value="ATP_grasp_subdomain_1"/>
</dbReference>
<comment type="similarity">
    <text evidence="1">Belongs to the D-alanine--D-alanine ligase family.</text>
</comment>
<feature type="compositionally biased region" description="Gly residues" evidence="4">
    <location>
        <begin position="327"/>
        <end position="340"/>
    </location>
</feature>
<dbReference type="Pfam" id="PF07478">
    <property type="entry name" value="Dala_Dala_lig_C"/>
    <property type="match status" value="1"/>
</dbReference>
<gene>
    <name evidence="6" type="ORF">WKI68_42320</name>
</gene>
<dbReference type="PROSITE" id="PS50975">
    <property type="entry name" value="ATP_GRASP"/>
    <property type="match status" value="1"/>
</dbReference>
<evidence type="ECO:0000313" key="6">
    <source>
        <dbReference type="EMBL" id="MEJ8646079.1"/>
    </source>
</evidence>
<reference evidence="6 7" key="1">
    <citation type="submission" date="2024-03" db="EMBL/GenBank/DDBJ databases">
        <title>Novel Streptomyces species of biotechnological and ecological value are a feature of Machair soil.</title>
        <authorList>
            <person name="Prole J.R."/>
            <person name="Goodfellow M."/>
            <person name="Allenby N."/>
            <person name="Ward A.C."/>
        </authorList>
    </citation>
    <scope>NUCLEOTIDE SEQUENCE [LARGE SCALE GENOMIC DNA]</scope>
    <source>
        <strain evidence="6 7">MS1.HAVA.3</strain>
    </source>
</reference>
<evidence type="ECO:0000256" key="1">
    <source>
        <dbReference type="ARBA" id="ARBA00010871"/>
    </source>
</evidence>
<evidence type="ECO:0000256" key="4">
    <source>
        <dbReference type="SAM" id="MobiDB-lite"/>
    </source>
</evidence>
<protein>
    <recommendedName>
        <fullName evidence="5">ATP-grasp domain-containing protein</fullName>
    </recommendedName>
</protein>
<dbReference type="Proteomes" id="UP001382904">
    <property type="component" value="Unassembled WGS sequence"/>
</dbReference>
<dbReference type="SUPFAM" id="SSF56059">
    <property type="entry name" value="Glutathione synthetase ATP-binding domain-like"/>
    <property type="match status" value="1"/>
</dbReference>
<dbReference type="Gene3D" id="3.30.1490.20">
    <property type="entry name" value="ATP-grasp fold, A domain"/>
    <property type="match status" value="1"/>
</dbReference>
<evidence type="ECO:0000256" key="2">
    <source>
        <dbReference type="ARBA" id="ARBA00022598"/>
    </source>
</evidence>
<feature type="compositionally biased region" description="Pro residues" evidence="4">
    <location>
        <begin position="281"/>
        <end position="291"/>
    </location>
</feature>
<keyword evidence="7" id="KW-1185">Reference proteome</keyword>
<keyword evidence="3" id="KW-0067">ATP-binding</keyword>
<comment type="caution">
    <text evidence="6">The sequence shown here is derived from an EMBL/GenBank/DDBJ whole genome shotgun (WGS) entry which is preliminary data.</text>
</comment>
<feature type="compositionally biased region" description="Low complexity" evidence="4">
    <location>
        <begin position="237"/>
        <end position="251"/>
    </location>
</feature>
<dbReference type="InterPro" id="IPR011095">
    <property type="entry name" value="Dala_Dala_lig_C"/>
</dbReference>
<keyword evidence="3" id="KW-0547">Nucleotide-binding</keyword>
<feature type="domain" description="ATP-grasp" evidence="5">
    <location>
        <begin position="80"/>
        <end position="162"/>
    </location>
</feature>
<accession>A0ABU8UDV7</accession>